<evidence type="ECO:0000313" key="5">
    <source>
        <dbReference type="EMBL" id="PKY72016.1"/>
    </source>
</evidence>
<dbReference type="Gene3D" id="1.20.1440.100">
    <property type="entry name" value="SG protein - dephosphorylation function"/>
    <property type="match status" value="1"/>
</dbReference>
<dbReference type="GeneID" id="35867358"/>
<dbReference type="PANTHER" id="PTHR43344">
    <property type="entry name" value="PHOSPHOSERINE PHOSPHATASE"/>
    <property type="match status" value="1"/>
</dbReference>
<comment type="caution">
    <text evidence="5">The sequence shown here is derived from an EMBL/GenBank/DDBJ whole genome shotgun (WGS) entry which is preliminary data.</text>
</comment>
<proteinExistence type="inferred from homology"/>
<dbReference type="InterPro" id="IPR023214">
    <property type="entry name" value="HAD_sf"/>
</dbReference>
<dbReference type="NCBIfam" id="TIGR01490">
    <property type="entry name" value="HAD-SF-IB-hyp1"/>
    <property type="match status" value="1"/>
</dbReference>
<dbReference type="GO" id="GO:0016787">
    <property type="term" value="F:hydrolase activity"/>
    <property type="evidence" value="ECO:0007669"/>
    <property type="project" value="UniProtKB-KW"/>
</dbReference>
<dbReference type="Pfam" id="PF12710">
    <property type="entry name" value="HAD"/>
    <property type="match status" value="1"/>
</dbReference>
<keyword evidence="4" id="KW-0460">Magnesium</keyword>
<evidence type="ECO:0000256" key="2">
    <source>
        <dbReference type="ARBA" id="ARBA00022723"/>
    </source>
</evidence>
<keyword evidence="6" id="KW-1185">Reference proteome</keyword>
<dbReference type="NCBIfam" id="TIGR01488">
    <property type="entry name" value="HAD-SF-IB"/>
    <property type="match status" value="1"/>
</dbReference>
<evidence type="ECO:0000256" key="4">
    <source>
        <dbReference type="ARBA" id="ARBA00022842"/>
    </source>
</evidence>
<sequence length="279" mass="30972">MTYTGNDAKTRAGGAQRRIAAFFDVDETLIRGSSSFILAQELWRRGIVGWADLAVAAKGAWKYMLFGEDKKEIDALVQRALKCLEGHSEAEIIAIGEEIYDQFFASRIFPRAKELLDNHRARGHDVWLISATPSQITDLLARRLGATGGIGTQVALDENGRCLARLNSPLMHGAGKVGAVHWLARKRNIDLDLSYAYSDSVNDLPLLRTVGHPAAINPDTKLRLAALAAGWRIYDMRWRKRGELSSGAKKAAKRSAKIAAAYWLARTLVRQLKRLAKHR</sequence>
<keyword evidence="2" id="KW-0479">Metal-binding</keyword>
<name>A0A2I1ILL2_9ACTO</name>
<dbReference type="InterPro" id="IPR006385">
    <property type="entry name" value="HAD_hydro_SerB1"/>
</dbReference>
<evidence type="ECO:0000256" key="3">
    <source>
        <dbReference type="ARBA" id="ARBA00022801"/>
    </source>
</evidence>
<evidence type="ECO:0000313" key="6">
    <source>
        <dbReference type="Proteomes" id="UP000235122"/>
    </source>
</evidence>
<keyword evidence="3 5" id="KW-0378">Hydrolase</keyword>
<organism evidence="5 6">
    <name type="scientific">Winkia neuii</name>
    <dbReference type="NCBI Taxonomy" id="33007"/>
    <lineage>
        <taxon>Bacteria</taxon>
        <taxon>Bacillati</taxon>
        <taxon>Actinomycetota</taxon>
        <taxon>Actinomycetes</taxon>
        <taxon>Actinomycetales</taxon>
        <taxon>Actinomycetaceae</taxon>
        <taxon>Winkia</taxon>
    </lineage>
</organism>
<dbReference type="PANTHER" id="PTHR43344:SF13">
    <property type="entry name" value="PHOSPHATASE RV3661-RELATED"/>
    <property type="match status" value="1"/>
</dbReference>
<dbReference type="RefSeq" id="WP_024331360.1">
    <property type="nucleotide sequence ID" value="NZ_JASOXK010000003.1"/>
</dbReference>
<comment type="similarity">
    <text evidence="1">Belongs to the HAD-like hydrolase superfamily. SerB family.</text>
</comment>
<evidence type="ECO:0000256" key="1">
    <source>
        <dbReference type="ARBA" id="ARBA00009184"/>
    </source>
</evidence>
<dbReference type="Gene3D" id="3.40.50.1000">
    <property type="entry name" value="HAD superfamily/HAD-like"/>
    <property type="match status" value="1"/>
</dbReference>
<dbReference type="CDD" id="cd02612">
    <property type="entry name" value="HAD_PGPPase"/>
    <property type="match status" value="1"/>
</dbReference>
<dbReference type="Proteomes" id="UP000235122">
    <property type="component" value="Unassembled WGS sequence"/>
</dbReference>
<dbReference type="GO" id="GO:0046872">
    <property type="term" value="F:metal ion binding"/>
    <property type="evidence" value="ECO:0007669"/>
    <property type="project" value="UniProtKB-KW"/>
</dbReference>
<dbReference type="InterPro" id="IPR036412">
    <property type="entry name" value="HAD-like_sf"/>
</dbReference>
<protein>
    <submittedName>
        <fullName evidence="5">HAD-IB family hydrolase</fullName>
    </submittedName>
</protein>
<accession>A0A2I1ILL2</accession>
<dbReference type="AlphaFoldDB" id="A0A2I1ILL2"/>
<dbReference type="STRING" id="33007.HMPREF3198_00429"/>
<dbReference type="SUPFAM" id="SSF56784">
    <property type="entry name" value="HAD-like"/>
    <property type="match status" value="1"/>
</dbReference>
<reference evidence="5 6" key="1">
    <citation type="submission" date="2017-12" db="EMBL/GenBank/DDBJ databases">
        <title>Phylogenetic diversity of female urinary microbiome.</title>
        <authorList>
            <person name="Thomas-White K."/>
            <person name="Wolfe A.J."/>
        </authorList>
    </citation>
    <scope>NUCLEOTIDE SEQUENCE [LARGE SCALE GENOMIC DNA]</scope>
    <source>
        <strain evidence="5 6">UMB0402</strain>
    </source>
</reference>
<dbReference type="EMBL" id="PKKO01000004">
    <property type="protein sequence ID" value="PKY72016.1"/>
    <property type="molecule type" value="Genomic_DNA"/>
</dbReference>
<dbReference type="InterPro" id="IPR050582">
    <property type="entry name" value="HAD-like_SerB"/>
</dbReference>
<gene>
    <name evidence="5" type="ORF">CYJ19_07325</name>
</gene>